<keyword evidence="2" id="KW-1185">Reference proteome</keyword>
<evidence type="ECO:0000313" key="2">
    <source>
        <dbReference type="Proteomes" id="UP001186974"/>
    </source>
</evidence>
<dbReference type="EMBL" id="JAWDJW010010558">
    <property type="protein sequence ID" value="KAK3045737.1"/>
    <property type="molecule type" value="Genomic_DNA"/>
</dbReference>
<organism evidence="1 2">
    <name type="scientific">Coniosporium uncinatum</name>
    <dbReference type="NCBI Taxonomy" id="93489"/>
    <lineage>
        <taxon>Eukaryota</taxon>
        <taxon>Fungi</taxon>
        <taxon>Dikarya</taxon>
        <taxon>Ascomycota</taxon>
        <taxon>Pezizomycotina</taxon>
        <taxon>Dothideomycetes</taxon>
        <taxon>Dothideomycetes incertae sedis</taxon>
        <taxon>Coniosporium</taxon>
    </lineage>
</organism>
<feature type="non-terminal residue" evidence="1">
    <location>
        <position position="346"/>
    </location>
</feature>
<protein>
    <submittedName>
        <fullName evidence="1">Uncharacterized protein</fullName>
    </submittedName>
</protein>
<sequence>MDAAKRGEEALSAGNHEKAIEHYTDAIKQSPTGVTYYIKRSAAHQRSNQLEHALADAEQAVVLATKRAKRELIADAQNRRMVVLFNMERYADAEYVSKIVRRLNEKDKTLGIWESKIKAKLGAESGQGKTLSEHMAEVPSVSSISQTNGSLNESKTPAQPSPQPTSKPSAPEVVQTPPSKVKHDWYQNNEKVTLTILAKGVPKEKATIDIQEHSVSISYPTQAGTDYELSLDPLFASIDTADSSFTITAHKIELILKKTTPGVKWKALEGDEVTPPTNESSNGLTNGNEAIKTAVLPNNTKAAPAYPTSSRSGAKNWDKVVDDLTRKPKKNGEEDTGGDEELDLDE</sequence>
<reference evidence="1" key="1">
    <citation type="submission" date="2024-09" db="EMBL/GenBank/DDBJ databases">
        <title>Black Yeasts Isolated from many extreme environments.</title>
        <authorList>
            <person name="Coleine C."/>
            <person name="Stajich J.E."/>
            <person name="Selbmann L."/>
        </authorList>
    </citation>
    <scope>NUCLEOTIDE SEQUENCE</scope>
    <source>
        <strain evidence="1">CCFEE 5737</strain>
    </source>
</reference>
<comment type="caution">
    <text evidence="1">The sequence shown here is derived from an EMBL/GenBank/DDBJ whole genome shotgun (WGS) entry which is preliminary data.</text>
</comment>
<evidence type="ECO:0000313" key="1">
    <source>
        <dbReference type="EMBL" id="KAK3045737.1"/>
    </source>
</evidence>
<dbReference type="Proteomes" id="UP001186974">
    <property type="component" value="Unassembled WGS sequence"/>
</dbReference>
<proteinExistence type="predicted"/>
<gene>
    <name evidence="1" type="ORF">LTS18_013604</name>
</gene>
<accession>A0ACC3CWA0</accession>
<name>A0ACC3CWA0_9PEZI</name>